<evidence type="ECO:0000313" key="2">
    <source>
        <dbReference type="EMBL" id="CAZ79793.1"/>
    </source>
</evidence>
<feature type="region of interest" description="Disordered" evidence="1">
    <location>
        <begin position="1"/>
        <end position="113"/>
    </location>
</feature>
<evidence type="ECO:0000313" key="3">
    <source>
        <dbReference type="Proteomes" id="UP000006911"/>
    </source>
</evidence>
<dbReference type="GeneID" id="9183779"/>
<dbReference type="eggNOG" id="ENOG502S621">
    <property type="taxonomic scope" value="Eukaryota"/>
</dbReference>
<reference evidence="2 3" key="1">
    <citation type="journal article" date="2010" name="Nature">
        <title>Perigord black truffle genome uncovers evolutionary origins and mechanisms of symbiosis.</title>
        <authorList>
            <person name="Martin F."/>
            <person name="Kohler A."/>
            <person name="Murat C."/>
            <person name="Balestrini R."/>
            <person name="Coutinho P.M."/>
            <person name="Jaillon O."/>
            <person name="Montanini B."/>
            <person name="Morin E."/>
            <person name="Noel B."/>
            <person name="Percudani R."/>
            <person name="Porcel B."/>
            <person name="Rubini A."/>
            <person name="Amicucci A."/>
            <person name="Amselem J."/>
            <person name="Anthouard V."/>
            <person name="Arcioni S."/>
            <person name="Artiguenave F."/>
            <person name="Aury J.M."/>
            <person name="Ballario P."/>
            <person name="Bolchi A."/>
            <person name="Brenna A."/>
            <person name="Brun A."/>
            <person name="Buee M."/>
            <person name="Cantarel B."/>
            <person name="Chevalier G."/>
            <person name="Couloux A."/>
            <person name="Da Silva C."/>
            <person name="Denoeud F."/>
            <person name="Duplessis S."/>
            <person name="Ghignone S."/>
            <person name="Hilselberger B."/>
            <person name="Iotti M."/>
            <person name="Marcais B."/>
            <person name="Mello A."/>
            <person name="Miranda M."/>
            <person name="Pacioni G."/>
            <person name="Quesneville H."/>
            <person name="Riccioni C."/>
            <person name="Ruotolo R."/>
            <person name="Splivallo R."/>
            <person name="Stocchi V."/>
            <person name="Tisserant E."/>
            <person name="Viscomi A.R."/>
            <person name="Zambonelli A."/>
            <person name="Zampieri E."/>
            <person name="Henrissat B."/>
            <person name="Lebrun M.H."/>
            <person name="Paolocci F."/>
            <person name="Bonfante P."/>
            <person name="Ottonello S."/>
            <person name="Wincker P."/>
        </authorList>
    </citation>
    <scope>NUCLEOTIDE SEQUENCE [LARGE SCALE GENOMIC DNA]</scope>
    <source>
        <strain evidence="2 3">Mel28</strain>
    </source>
</reference>
<feature type="compositionally biased region" description="Gly residues" evidence="1">
    <location>
        <begin position="1"/>
        <end position="17"/>
    </location>
</feature>
<dbReference type="InParanoid" id="D5G5K0"/>
<sequence length="376" mass="42192">MSTGTPTGGSGSAGGGERSIRKRFASQVKRVLSIKNKPGRSRRSTVSDGPGEPDTPTTPLLPTTAVPPIESKPSSVARPGPEPKAQEEVEQQRVKTRTRPAVRQPRTTNIPPPAVSAAERAQALFKKHGLEVSTADWPLSTVLPSDRVQKDIRMRVHRTCHKCSTSFGPDKICNSCNHKRCKKCPRQPVKKPKDKGKGKEKVGERSGQVVGRKKKKKPTYGVTLTIPSRTGGQDLVRKAPRQRVHRKCHRCQTDFAGEKICRKCSHTRCRSCPREPFKKNKPPGYYDSLDPEDSEEERQLPTRPRRTYKKPRRRIHWICTKCSTTFVERTKICEGCGSNRDDTGLRDPPKKQPYKPTEEDIQRLDERLKQTSLSAA</sequence>
<dbReference type="RefSeq" id="XP_002835636.1">
    <property type="nucleotide sequence ID" value="XM_002835590.1"/>
</dbReference>
<accession>D5G5K0</accession>
<dbReference type="Proteomes" id="UP000006911">
    <property type="component" value="Unassembled WGS sequence"/>
</dbReference>
<dbReference type="KEGG" id="tml:GSTUM_00004378001"/>
<keyword evidence="3" id="KW-1185">Reference proteome</keyword>
<proteinExistence type="predicted"/>
<feature type="region of interest" description="Disordered" evidence="1">
    <location>
        <begin position="337"/>
        <end position="376"/>
    </location>
</feature>
<name>D5G5K0_TUBMM</name>
<evidence type="ECO:0000256" key="1">
    <source>
        <dbReference type="SAM" id="MobiDB-lite"/>
    </source>
</evidence>
<feature type="compositionally biased region" description="Basic and acidic residues" evidence="1">
    <location>
        <begin position="84"/>
        <end position="93"/>
    </location>
</feature>
<dbReference type="AlphaFoldDB" id="D5G5K0"/>
<gene>
    <name evidence="2" type="ORF">GSTUM_00004378001</name>
</gene>
<organism evidence="2 3">
    <name type="scientific">Tuber melanosporum (strain Mel28)</name>
    <name type="common">Perigord black truffle</name>
    <dbReference type="NCBI Taxonomy" id="656061"/>
    <lineage>
        <taxon>Eukaryota</taxon>
        <taxon>Fungi</taxon>
        <taxon>Dikarya</taxon>
        <taxon>Ascomycota</taxon>
        <taxon>Pezizomycotina</taxon>
        <taxon>Pezizomycetes</taxon>
        <taxon>Pezizales</taxon>
        <taxon>Tuberaceae</taxon>
        <taxon>Tuber</taxon>
    </lineage>
</organism>
<feature type="compositionally biased region" description="Basic and acidic residues" evidence="1">
    <location>
        <begin position="195"/>
        <end position="204"/>
    </location>
</feature>
<feature type="compositionally biased region" description="Low complexity" evidence="1">
    <location>
        <begin position="48"/>
        <end position="64"/>
    </location>
</feature>
<feature type="region of interest" description="Disordered" evidence="1">
    <location>
        <begin position="183"/>
        <end position="232"/>
    </location>
</feature>
<dbReference type="EMBL" id="FN429998">
    <property type="protein sequence ID" value="CAZ79793.1"/>
    <property type="molecule type" value="Genomic_DNA"/>
</dbReference>
<dbReference type="HOGENOM" id="CLU_794468_0_0_1"/>
<feature type="region of interest" description="Disordered" evidence="1">
    <location>
        <begin position="280"/>
        <end position="309"/>
    </location>
</feature>
<protein>
    <submittedName>
        <fullName evidence="2">(Perigord truffle) hypothetical protein</fullName>
    </submittedName>
</protein>
<feature type="compositionally biased region" description="Basic and acidic residues" evidence="1">
    <location>
        <begin position="339"/>
        <end position="369"/>
    </location>
</feature>
<feature type="compositionally biased region" description="Basic residues" evidence="1">
    <location>
        <begin position="183"/>
        <end position="194"/>
    </location>
</feature>
<dbReference type="OMA" id="RVHRTCH"/>